<dbReference type="PANTHER" id="PTHR44749:SF1">
    <property type="entry name" value="TETRATRICOPEPTIDE-LIKE HELICAL DOMAIN-CONTAINING PROTEIN"/>
    <property type="match status" value="1"/>
</dbReference>
<evidence type="ECO:0000256" key="1">
    <source>
        <dbReference type="PROSITE-ProRule" id="PRU00339"/>
    </source>
</evidence>
<dbReference type="PROSITE" id="PS50005">
    <property type="entry name" value="TPR"/>
    <property type="match status" value="2"/>
</dbReference>
<dbReference type="InterPro" id="IPR044650">
    <property type="entry name" value="SRFR1-like"/>
</dbReference>
<feature type="chain" id="PRO_5037370926" evidence="2">
    <location>
        <begin position="21"/>
        <end position="313"/>
    </location>
</feature>
<dbReference type="SMART" id="SM00028">
    <property type="entry name" value="TPR"/>
    <property type="match status" value="4"/>
</dbReference>
<dbReference type="AlphaFoldDB" id="A0A940IH97"/>
<dbReference type="Proteomes" id="UP000771749">
    <property type="component" value="Unassembled WGS sequence"/>
</dbReference>
<organism evidence="3 4">
    <name type="scientific">Candidatus Cryptobacteroides gallistercoris</name>
    <dbReference type="NCBI Taxonomy" id="2840765"/>
    <lineage>
        <taxon>Bacteria</taxon>
        <taxon>Pseudomonadati</taxon>
        <taxon>Bacteroidota</taxon>
        <taxon>Bacteroidia</taxon>
        <taxon>Bacteroidales</taxon>
        <taxon>Candidatus Cryptobacteroides</taxon>
    </lineage>
</organism>
<dbReference type="Pfam" id="PF13174">
    <property type="entry name" value="TPR_6"/>
    <property type="match status" value="1"/>
</dbReference>
<dbReference type="Gene3D" id="1.25.40.10">
    <property type="entry name" value="Tetratricopeptide repeat domain"/>
    <property type="match status" value="2"/>
</dbReference>
<comment type="caution">
    <text evidence="3">The sequence shown here is derived from an EMBL/GenBank/DDBJ whole genome shotgun (WGS) entry which is preliminary data.</text>
</comment>
<evidence type="ECO:0000256" key="2">
    <source>
        <dbReference type="SAM" id="SignalP"/>
    </source>
</evidence>
<dbReference type="PANTHER" id="PTHR44749">
    <property type="entry name" value="SUPPRESSOR OF RPS4-RLD 1"/>
    <property type="match status" value="1"/>
</dbReference>
<evidence type="ECO:0000313" key="4">
    <source>
        <dbReference type="Proteomes" id="UP000771749"/>
    </source>
</evidence>
<evidence type="ECO:0000313" key="3">
    <source>
        <dbReference type="EMBL" id="MBO8454762.1"/>
    </source>
</evidence>
<dbReference type="InterPro" id="IPR011990">
    <property type="entry name" value="TPR-like_helical_dom_sf"/>
</dbReference>
<dbReference type="Pfam" id="PF14559">
    <property type="entry name" value="TPR_19"/>
    <property type="match status" value="1"/>
</dbReference>
<keyword evidence="2" id="KW-0732">Signal</keyword>
<dbReference type="GO" id="GO:0045892">
    <property type="term" value="P:negative regulation of DNA-templated transcription"/>
    <property type="evidence" value="ECO:0007669"/>
    <property type="project" value="InterPro"/>
</dbReference>
<gene>
    <name evidence="3" type="ORF">IAC07_08595</name>
</gene>
<sequence length="313" mass="33278">MKKFFLILAATLLSAAAAVAQDMAEATENYNGGAEALQTGDNATALAYFEAALTMGEACGEEGAGLVNDCKDIIPKVMLASAQDMIRNEDYANALVQLQNTIDKAQAFGNNPEVVAEASELIPQIYMQKGNSLLTAKDYAGAIEAYNQVVALDSTNGTALLRLGMAYSVTGKVAEAEQNLTAAMRHGQEGQAVKQLSNLYLRIAQSCLKAQKYEECIKAAVKSNECKENANAMYLAGNAAMKLNRPADAIGYYEQYVAISPNAKNVNDIYYTIAVLAQQAGDKAKACGYYQKIAGHAKYGSTAKAQITALGCN</sequence>
<feature type="repeat" description="TPR" evidence="1">
    <location>
        <begin position="123"/>
        <end position="156"/>
    </location>
</feature>
<dbReference type="Pfam" id="PF13432">
    <property type="entry name" value="TPR_16"/>
    <property type="match status" value="1"/>
</dbReference>
<proteinExistence type="predicted"/>
<name>A0A940IH97_9BACT</name>
<dbReference type="EMBL" id="JADIMJ010000130">
    <property type="protein sequence ID" value="MBO8454762.1"/>
    <property type="molecule type" value="Genomic_DNA"/>
</dbReference>
<dbReference type="InterPro" id="IPR019734">
    <property type="entry name" value="TPR_rpt"/>
</dbReference>
<dbReference type="SUPFAM" id="SSF48452">
    <property type="entry name" value="TPR-like"/>
    <property type="match status" value="1"/>
</dbReference>
<protein>
    <submittedName>
        <fullName evidence="3">Tetratricopeptide repeat protein</fullName>
    </submittedName>
</protein>
<feature type="signal peptide" evidence="2">
    <location>
        <begin position="1"/>
        <end position="20"/>
    </location>
</feature>
<feature type="repeat" description="TPR" evidence="1">
    <location>
        <begin position="230"/>
        <end position="263"/>
    </location>
</feature>
<reference evidence="3" key="2">
    <citation type="journal article" date="2021" name="PeerJ">
        <title>Extensive microbial diversity within the chicken gut microbiome revealed by metagenomics and culture.</title>
        <authorList>
            <person name="Gilroy R."/>
            <person name="Ravi A."/>
            <person name="Getino M."/>
            <person name="Pursley I."/>
            <person name="Horton D.L."/>
            <person name="Alikhan N.F."/>
            <person name="Baker D."/>
            <person name="Gharbi K."/>
            <person name="Hall N."/>
            <person name="Watson M."/>
            <person name="Adriaenssens E.M."/>
            <person name="Foster-Nyarko E."/>
            <person name="Jarju S."/>
            <person name="Secka A."/>
            <person name="Antonio M."/>
            <person name="Oren A."/>
            <person name="Chaudhuri R.R."/>
            <person name="La Ragione R."/>
            <person name="Hildebrand F."/>
            <person name="Pallen M.J."/>
        </authorList>
    </citation>
    <scope>NUCLEOTIDE SEQUENCE</scope>
    <source>
        <strain evidence="3">F1-3629</strain>
    </source>
</reference>
<reference evidence="3" key="1">
    <citation type="submission" date="2020-10" db="EMBL/GenBank/DDBJ databases">
        <authorList>
            <person name="Gilroy R."/>
        </authorList>
    </citation>
    <scope>NUCLEOTIDE SEQUENCE</scope>
    <source>
        <strain evidence="3">F1-3629</strain>
    </source>
</reference>
<keyword evidence="1" id="KW-0802">TPR repeat</keyword>
<accession>A0A940IH97</accession>